<dbReference type="RefSeq" id="WP_220646195.1">
    <property type="nucleotide sequence ID" value="NZ_CP080647.1"/>
</dbReference>
<keyword evidence="2" id="KW-0732">Signal</keyword>
<accession>A0ABX8XN07</accession>
<gene>
    <name evidence="3" type="ORF">K1J60_11835</name>
</gene>
<keyword evidence="4" id="KW-1185">Reference proteome</keyword>
<dbReference type="PROSITE" id="PS51257">
    <property type="entry name" value="PROKAR_LIPOPROTEIN"/>
    <property type="match status" value="1"/>
</dbReference>
<evidence type="ECO:0000256" key="2">
    <source>
        <dbReference type="SAM" id="SignalP"/>
    </source>
</evidence>
<evidence type="ECO:0008006" key="5">
    <source>
        <dbReference type="Google" id="ProtNLM"/>
    </source>
</evidence>
<sequence>MRFPHRRYHRLAVTGLVAALALTATACASDDRGAGDDPGATSSRTADRDGDGIPDVLADKLEEHGVDIGDWKNGGWKNWDRDTWLSEAGATARLQPTRRCASAVAEAGQAGREQGIRGGHAPALAGGERAGQPESEAGICSRTASTEPAP</sequence>
<reference evidence="3 4" key="1">
    <citation type="submission" date="2021-08" db="EMBL/GenBank/DDBJ databases">
        <authorList>
            <person name="Ping M."/>
        </authorList>
    </citation>
    <scope>NUCLEOTIDE SEQUENCE [LARGE SCALE GENOMIC DNA]</scope>
    <source>
        <strain evidence="3 4">MG28</strain>
    </source>
</reference>
<evidence type="ECO:0000313" key="4">
    <source>
        <dbReference type="Proteomes" id="UP000827138"/>
    </source>
</evidence>
<name>A0ABX8XN07_9ACTN</name>
<feature type="signal peptide" evidence="2">
    <location>
        <begin position="1"/>
        <end position="28"/>
    </location>
</feature>
<evidence type="ECO:0000256" key="1">
    <source>
        <dbReference type="SAM" id="MobiDB-lite"/>
    </source>
</evidence>
<proteinExistence type="predicted"/>
<feature type="region of interest" description="Disordered" evidence="1">
    <location>
        <begin position="29"/>
        <end position="56"/>
    </location>
</feature>
<feature type="chain" id="PRO_5047428000" description="Lipoprotein" evidence="2">
    <location>
        <begin position="29"/>
        <end position="150"/>
    </location>
</feature>
<evidence type="ECO:0000313" key="3">
    <source>
        <dbReference type="EMBL" id="QYX77120.1"/>
    </source>
</evidence>
<feature type="compositionally biased region" description="Basic and acidic residues" evidence="1">
    <location>
        <begin position="45"/>
        <end position="56"/>
    </location>
</feature>
<protein>
    <recommendedName>
        <fullName evidence="5">Lipoprotein</fullName>
    </recommendedName>
</protein>
<dbReference type="Proteomes" id="UP000827138">
    <property type="component" value="Chromosome"/>
</dbReference>
<dbReference type="EMBL" id="CP080647">
    <property type="protein sequence ID" value="QYX77120.1"/>
    <property type="molecule type" value="Genomic_DNA"/>
</dbReference>
<organism evidence="3 4">
    <name type="scientific">Streptomyces akebiae</name>
    <dbReference type="NCBI Taxonomy" id="2865673"/>
    <lineage>
        <taxon>Bacteria</taxon>
        <taxon>Bacillati</taxon>
        <taxon>Actinomycetota</taxon>
        <taxon>Actinomycetes</taxon>
        <taxon>Kitasatosporales</taxon>
        <taxon>Streptomycetaceae</taxon>
        <taxon>Streptomyces</taxon>
    </lineage>
</organism>
<feature type="region of interest" description="Disordered" evidence="1">
    <location>
        <begin position="105"/>
        <end position="150"/>
    </location>
</feature>